<protein>
    <submittedName>
        <fullName evidence="2">Uncharacterized protein</fullName>
    </submittedName>
</protein>
<evidence type="ECO:0000313" key="3">
    <source>
        <dbReference type="Proteomes" id="UP001487740"/>
    </source>
</evidence>
<accession>A0AAW0THC3</accession>
<keyword evidence="3" id="KW-1185">Reference proteome</keyword>
<name>A0AAW0THC3_SCYPA</name>
<evidence type="ECO:0000256" key="1">
    <source>
        <dbReference type="SAM" id="MobiDB-lite"/>
    </source>
</evidence>
<dbReference type="AlphaFoldDB" id="A0AAW0THC3"/>
<evidence type="ECO:0000313" key="2">
    <source>
        <dbReference type="EMBL" id="KAK8387074.1"/>
    </source>
</evidence>
<comment type="caution">
    <text evidence="2">The sequence shown here is derived from an EMBL/GenBank/DDBJ whole genome shotgun (WGS) entry which is preliminary data.</text>
</comment>
<feature type="region of interest" description="Disordered" evidence="1">
    <location>
        <begin position="226"/>
        <end position="278"/>
    </location>
</feature>
<organism evidence="2 3">
    <name type="scientific">Scylla paramamosain</name>
    <name type="common">Mud crab</name>
    <dbReference type="NCBI Taxonomy" id="85552"/>
    <lineage>
        <taxon>Eukaryota</taxon>
        <taxon>Metazoa</taxon>
        <taxon>Ecdysozoa</taxon>
        <taxon>Arthropoda</taxon>
        <taxon>Crustacea</taxon>
        <taxon>Multicrustacea</taxon>
        <taxon>Malacostraca</taxon>
        <taxon>Eumalacostraca</taxon>
        <taxon>Eucarida</taxon>
        <taxon>Decapoda</taxon>
        <taxon>Pleocyemata</taxon>
        <taxon>Brachyura</taxon>
        <taxon>Eubrachyura</taxon>
        <taxon>Portunoidea</taxon>
        <taxon>Portunidae</taxon>
        <taxon>Portuninae</taxon>
        <taxon>Scylla</taxon>
    </lineage>
</organism>
<gene>
    <name evidence="2" type="ORF">O3P69_018020</name>
</gene>
<dbReference type="EMBL" id="JARAKH010000030">
    <property type="protein sequence ID" value="KAK8387074.1"/>
    <property type="molecule type" value="Genomic_DNA"/>
</dbReference>
<proteinExistence type="predicted"/>
<feature type="compositionally biased region" description="Polar residues" evidence="1">
    <location>
        <begin position="128"/>
        <end position="137"/>
    </location>
</feature>
<sequence length="289" mass="31967">MTLHTTEYAISIVIITLPLHTNDKLQSLDISIFAPFKSCLRTIVTDYTLMYPHTHITEHMLPEFAFKAWIKAYTPTNVLSGFSATGIWSISDDIFTDEAFLGAKVSERTALSVDEAIRDAPHEDEGGYSTTCSSINSDDPALEATPGRQHSEAMPLQLATPFPAPTPTTSTAPSYSKAGLDFIPEAIRSFSQGTWTTTWKEREEGSYCIVTENEEAISDLRDKAGRNMKSEEQESSDEEDTGVTLELNGSEYSVEVQEEEVSLSTPSPFQQRDPAKGDYVLVEMEIEEG</sequence>
<feature type="region of interest" description="Disordered" evidence="1">
    <location>
        <begin position="120"/>
        <end position="152"/>
    </location>
</feature>
<reference evidence="2 3" key="1">
    <citation type="submission" date="2023-03" db="EMBL/GenBank/DDBJ databases">
        <title>High-quality genome of Scylla paramamosain provides insights in environmental adaptation.</title>
        <authorList>
            <person name="Zhang L."/>
        </authorList>
    </citation>
    <scope>NUCLEOTIDE SEQUENCE [LARGE SCALE GENOMIC DNA]</scope>
    <source>
        <strain evidence="2">LZ_2023a</strain>
        <tissue evidence="2">Muscle</tissue>
    </source>
</reference>
<dbReference type="Proteomes" id="UP001487740">
    <property type="component" value="Unassembled WGS sequence"/>
</dbReference>